<dbReference type="InterPro" id="IPR009030">
    <property type="entry name" value="Growth_fac_rcpt_cys_sf"/>
</dbReference>
<evidence type="ECO:0000313" key="9">
    <source>
        <dbReference type="EMBL" id="KAK2154761.1"/>
    </source>
</evidence>
<keyword evidence="7" id="KW-1133">Transmembrane helix</keyword>
<dbReference type="PROSITE" id="PS01186">
    <property type="entry name" value="EGF_2"/>
    <property type="match status" value="1"/>
</dbReference>
<evidence type="ECO:0000256" key="5">
    <source>
        <dbReference type="ARBA" id="ARBA00023180"/>
    </source>
</evidence>
<keyword evidence="3" id="KW-0677">Repeat</keyword>
<keyword evidence="1 6" id="KW-0245">EGF-like domain</keyword>
<keyword evidence="10" id="KW-1185">Reference proteome</keyword>
<keyword evidence="5" id="KW-0325">Glycoprotein</keyword>
<keyword evidence="7" id="KW-0812">Transmembrane</keyword>
<dbReference type="PROSITE" id="PS00010">
    <property type="entry name" value="ASX_HYDROXYL"/>
    <property type="match status" value="2"/>
</dbReference>
<dbReference type="PANTHER" id="PTHR24034:SF200">
    <property type="entry name" value="EGF-LIKE AND EMI DOMAIN-CONTAINING PROTEIN 1"/>
    <property type="match status" value="1"/>
</dbReference>
<evidence type="ECO:0000313" key="10">
    <source>
        <dbReference type="Proteomes" id="UP001208570"/>
    </source>
</evidence>
<evidence type="ECO:0000256" key="6">
    <source>
        <dbReference type="PROSITE-ProRule" id="PRU00076"/>
    </source>
</evidence>
<protein>
    <recommendedName>
        <fullName evidence="8">EGF-like domain-containing protein</fullName>
    </recommendedName>
</protein>
<dbReference type="PANTHER" id="PTHR24034">
    <property type="entry name" value="EGF-LIKE DOMAIN-CONTAINING PROTEIN"/>
    <property type="match status" value="1"/>
</dbReference>
<dbReference type="AlphaFoldDB" id="A0AAD9JL60"/>
<evidence type="ECO:0000256" key="4">
    <source>
        <dbReference type="ARBA" id="ARBA00023157"/>
    </source>
</evidence>
<sequence>MDQYPTGNRRNAHSLSYYPNYLANGYPVPVASNFIYKTNTTSFPHNQLEQKQDGNLSRKCLNILIGFLVIWAVVSTVLAIVYGIKYDHNTCMAPSEQSGLNPENPNLLRGSVTIENLMYDDTLKDHSSPLFKFYKDLICNEIVENVKDQVPVEGCDILQMSPGSLSASWVIGPKSANDIELDGVAAKVEDSLNNWMLASKKFQGRIGRVYRDACALMEDNPCQQMCVFDNKKGNMDCACEEGFKLNDDRTTCSDIDECLAASCPDKCINTDGGYKCVCPEGYTQAENGRDCTDTNECETSPCADICVNTNGSYWCSCGPNKVMSADGINCLNASLITTLDYDMEIKVTGSNISLVCMLLVTGPVREVALQWQAPDMKVIQDDINESVHFELHSRKVFQPAMRDTKKGGGLLG</sequence>
<dbReference type="CDD" id="cd00054">
    <property type="entry name" value="EGF_CA"/>
    <property type="match status" value="1"/>
</dbReference>
<evidence type="ECO:0000256" key="2">
    <source>
        <dbReference type="ARBA" id="ARBA00022729"/>
    </source>
</evidence>
<keyword evidence="4" id="KW-1015">Disulfide bond</keyword>
<dbReference type="InterPro" id="IPR018097">
    <property type="entry name" value="EGF_Ca-bd_CS"/>
</dbReference>
<keyword evidence="2" id="KW-0732">Signal</keyword>
<evidence type="ECO:0000256" key="1">
    <source>
        <dbReference type="ARBA" id="ARBA00022536"/>
    </source>
</evidence>
<proteinExistence type="predicted"/>
<accession>A0AAD9JL60</accession>
<dbReference type="SMART" id="SM00181">
    <property type="entry name" value="EGF"/>
    <property type="match status" value="3"/>
</dbReference>
<evidence type="ECO:0000256" key="7">
    <source>
        <dbReference type="SAM" id="Phobius"/>
    </source>
</evidence>
<evidence type="ECO:0000259" key="8">
    <source>
        <dbReference type="PROSITE" id="PS50026"/>
    </source>
</evidence>
<evidence type="ECO:0000256" key="3">
    <source>
        <dbReference type="ARBA" id="ARBA00022737"/>
    </source>
</evidence>
<feature type="transmembrane region" description="Helical" evidence="7">
    <location>
        <begin position="60"/>
        <end position="84"/>
    </location>
</feature>
<dbReference type="PROSITE" id="PS50026">
    <property type="entry name" value="EGF_3"/>
    <property type="match status" value="1"/>
</dbReference>
<dbReference type="Gene3D" id="2.10.25.10">
    <property type="entry name" value="Laminin"/>
    <property type="match status" value="3"/>
</dbReference>
<comment type="caution">
    <text evidence="9">The sequence shown here is derived from an EMBL/GenBank/DDBJ whole genome shotgun (WGS) entry which is preliminary data.</text>
</comment>
<dbReference type="SMART" id="SM00179">
    <property type="entry name" value="EGF_CA"/>
    <property type="match status" value="2"/>
</dbReference>
<dbReference type="InterPro" id="IPR000742">
    <property type="entry name" value="EGF"/>
</dbReference>
<gene>
    <name evidence="9" type="ORF">LSH36_258g04035</name>
</gene>
<dbReference type="Pfam" id="PF07645">
    <property type="entry name" value="EGF_CA"/>
    <property type="match status" value="2"/>
</dbReference>
<keyword evidence="7" id="KW-0472">Membrane</keyword>
<feature type="domain" description="EGF-like" evidence="8">
    <location>
        <begin position="254"/>
        <end position="292"/>
    </location>
</feature>
<dbReference type="InterPro" id="IPR000152">
    <property type="entry name" value="EGF-type_Asp/Asn_hydroxyl_site"/>
</dbReference>
<dbReference type="InterPro" id="IPR049883">
    <property type="entry name" value="NOTCH1_EGF-like"/>
</dbReference>
<name>A0AAD9JL60_9ANNE</name>
<organism evidence="9 10">
    <name type="scientific">Paralvinella palmiformis</name>
    <dbReference type="NCBI Taxonomy" id="53620"/>
    <lineage>
        <taxon>Eukaryota</taxon>
        <taxon>Metazoa</taxon>
        <taxon>Spiralia</taxon>
        <taxon>Lophotrochozoa</taxon>
        <taxon>Annelida</taxon>
        <taxon>Polychaeta</taxon>
        <taxon>Sedentaria</taxon>
        <taxon>Canalipalpata</taxon>
        <taxon>Terebellida</taxon>
        <taxon>Terebelliformia</taxon>
        <taxon>Alvinellidae</taxon>
        <taxon>Paralvinella</taxon>
    </lineage>
</organism>
<comment type="caution">
    <text evidence="6">Lacks conserved residue(s) required for the propagation of feature annotation.</text>
</comment>
<dbReference type="Proteomes" id="UP001208570">
    <property type="component" value="Unassembled WGS sequence"/>
</dbReference>
<dbReference type="SUPFAM" id="SSF57184">
    <property type="entry name" value="Growth factor receptor domain"/>
    <property type="match status" value="1"/>
</dbReference>
<dbReference type="InterPro" id="IPR050751">
    <property type="entry name" value="ECM_structural_protein"/>
</dbReference>
<dbReference type="FunFam" id="2.10.25.10:FF:000005">
    <property type="entry name" value="Fibrillin 2"/>
    <property type="match status" value="1"/>
</dbReference>
<dbReference type="GO" id="GO:0005509">
    <property type="term" value="F:calcium ion binding"/>
    <property type="evidence" value="ECO:0007669"/>
    <property type="project" value="InterPro"/>
</dbReference>
<dbReference type="EMBL" id="JAODUP010000258">
    <property type="protein sequence ID" value="KAK2154761.1"/>
    <property type="molecule type" value="Genomic_DNA"/>
</dbReference>
<reference evidence="9" key="1">
    <citation type="journal article" date="2023" name="Mol. Biol. Evol.">
        <title>Third-Generation Sequencing Reveals the Adaptive Role of the Epigenome in Three Deep-Sea Polychaetes.</title>
        <authorList>
            <person name="Perez M."/>
            <person name="Aroh O."/>
            <person name="Sun Y."/>
            <person name="Lan Y."/>
            <person name="Juniper S.K."/>
            <person name="Young C.R."/>
            <person name="Angers B."/>
            <person name="Qian P.Y."/>
        </authorList>
    </citation>
    <scope>NUCLEOTIDE SEQUENCE</scope>
    <source>
        <strain evidence="9">P08H-3</strain>
    </source>
</reference>
<dbReference type="InterPro" id="IPR001881">
    <property type="entry name" value="EGF-like_Ca-bd_dom"/>
</dbReference>
<dbReference type="PROSITE" id="PS01187">
    <property type="entry name" value="EGF_CA"/>
    <property type="match status" value="2"/>
</dbReference>